<keyword evidence="1" id="KW-1133">Transmembrane helix</keyword>
<comment type="caution">
    <text evidence="2">The sequence shown here is derived from an EMBL/GenBank/DDBJ whole genome shotgun (WGS) entry which is preliminary data.</text>
</comment>
<reference evidence="2" key="2">
    <citation type="submission" date="2020-09" db="EMBL/GenBank/DDBJ databases">
        <authorList>
            <person name="Sun Q."/>
            <person name="Zhou Y."/>
        </authorList>
    </citation>
    <scope>NUCLEOTIDE SEQUENCE</scope>
    <source>
        <strain evidence="2">CGMCC 1.12754</strain>
    </source>
</reference>
<organism evidence="2 3">
    <name type="scientific">Virgibacillus oceani</name>
    <dbReference type="NCBI Taxonomy" id="1479511"/>
    <lineage>
        <taxon>Bacteria</taxon>
        <taxon>Bacillati</taxon>
        <taxon>Bacillota</taxon>
        <taxon>Bacilli</taxon>
        <taxon>Bacillales</taxon>
        <taxon>Bacillaceae</taxon>
        <taxon>Virgibacillus</taxon>
    </lineage>
</organism>
<evidence type="ECO:0000313" key="3">
    <source>
        <dbReference type="Proteomes" id="UP000622860"/>
    </source>
</evidence>
<keyword evidence="3" id="KW-1185">Reference proteome</keyword>
<dbReference type="EMBL" id="BMFR01000019">
    <property type="protein sequence ID" value="GGG85168.1"/>
    <property type="molecule type" value="Genomic_DNA"/>
</dbReference>
<feature type="transmembrane region" description="Helical" evidence="1">
    <location>
        <begin position="39"/>
        <end position="59"/>
    </location>
</feature>
<evidence type="ECO:0000256" key="1">
    <source>
        <dbReference type="SAM" id="Phobius"/>
    </source>
</evidence>
<dbReference type="AlphaFoldDB" id="A0A917HN70"/>
<dbReference type="SUPFAM" id="SSF110296">
    <property type="entry name" value="Oligoxyloglucan reducing end-specific cellobiohydrolase"/>
    <property type="match status" value="1"/>
</dbReference>
<keyword evidence="1" id="KW-0472">Membrane</keyword>
<dbReference type="NCBIfam" id="NF045728">
    <property type="entry name" value="glycosyl_F510_1955"/>
    <property type="match status" value="1"/>
</dbReference>
<evidence type="ECO:0000313" key="2">
    <source>
        <dbReference type="EMBL" id="GGG85168.1"/>
    </source>
</evidence>
<proteinExistence type="predicted"/>
<sequence length="385" mass="43348">MKKAMLYFVINFILFIVPFKVLAHGANEHTSEKTVNYWGYGFIASLVVLIVFVALFILTRRKINSISLKRKKDRDKHQLISKRSTIYKWISIIFLLITVFLAVMANVNTEDEITFRHFHGLGYTSDGEELYVPAHDGLRVYKDGIWTIPTEGEKHDYMGFSMFKGGFYSSGHPAPNSNLANPLGIIKSTDKGKTIEKLDLYGEVDFHGMTVGYETQEIYVFNPMENSRMDQPGFYYSTDKTKTWHKSELKGTQGQALALAAHPTKEGVVAVATDQGVFLSNDHGNNFEKLPVSDSVSAVSFDHQNYLLVATKSNGVKLIRINLATNDVNEINIPNLDDDAIAYVKQNPVKENEFVVATNRKDIYFTHDGGQTWEKSVDDGVAVTH</sequence>
<dbReference type="InterPro" id="IPR015943">
    <property type="entry name" value="WD40/YVTN_repeat-like_dom_sf"/>
</dbReference>
<dbReference type="InterPro" id="IPR054817">
    <property type="entry name" value="Glycosyl_F510_1955-like"/>
</dbReference>
<gene>
    <name evidence="2" type="ORF">GCM10011398_33650</name>
</gene>
<dbReference type="RefSeq" id="WP_188456531.1">
    <property type="nucleotide sequence ID" value="NZ_BMFR01000019.1"/>
</dbReference>
<dbReference type="Gene3D" id="2.130.10.10">
    <property type="entry name" value="YVTN repeat-like/Quinoprotein amine dehydrogenase"/>
    <property type="match status" value="1"/>
</dbReference>
<evidence type="ECO:0008006" key="4">
    <source>
        <dbReference type="Google" id="ProtNLM"/>
    </source>
</evidence>
<accession>A0A917HN70</accession>
<feature type="transmembrane region" description="Helical" evidence="1">
    <location>
        <begin position="86"/>
        <end position="107"/>
    </location>
</feature>
<keyword evidence="1" id="KW-0812">Transmembrane</keyword>
<reference evidence="2" key="1">
    <citation type="journal article" date="2014" name="Int. J. Syst. Evol. Microbiol.">
        <title>Complete genome sequence of Corynebacterium casei LMG S-19264T (=DSM 44701T), isolated from a smear-ripened cheese.</title>
        <authorList>
            <consortium name="US DOE Joint Genome Institute (JGI-PGF)"/>
            <person name="Walter F."/>
            <person name="Albersmeier A."/>
            <person name="Kalinowski J."/>
            <person name="Ruckert C."/>
        </authorList>
    </citation>
    <scope>NUCLEOTIDE SEQUENCE</scope>
    <source>
        <strain evidence="2">CGMCC 1.12754</strain>
    </source>
</reference>
<name>A0A917HN70_9BACI</name>
<protein>
    <recommendedName>
        <fullName evidence="4">Glycosyl hydrolase</fullName>
    </recommendedName>
</protein>
<dbReference type="Proteomes" id="UP000622860">
    <property type="component" value="Unassembled WGS sequence"/>
</dbReference>